<organism evidence="4 5">
    <name type="scientific">Subtercola boreus</name>
    <dbReference type="NCBI Taxonomy" id="120213"/>
    <lineage>
        <taxon>Bacteria</taxon>
        <taxon>Bacillati</taxon>
        <taxon>Actinomycetota</taxon>
        <taxon>Actinomycetes</taxon>
        <taxon>Micrococcales</taxon>
        <taxon>Microbacteriaceae</taxon>
        <taxon>Subtercola</taxon>
    </lineage>
</organism>
<keyword evidence="2" id="KW-1133">Transmembrane helix</keyword>
<dbReference type="OrthoDB" id="39703at2"/>
<protein>
    <recommendedName>
        <fullName evidence="6">Gram-positive cocci surface proteins LPxTG domain-containing protein</fullName>
    </recommendedName>
</protein>
<dbReference type="InterPro" id="IPR011042">
    <property type="entry name" value="6-blade_b-propeller_TolB-like"/>
</dbReference>
<dbReference type="Pfam" id="PF07676">
    <property type="entry name" value="PD40"/>
    <property type="match status" value="1"/>
</dbReference>
<comment type="caution">
    <text evidence="4">The sequence shown here is derived from an EMBL/GenBank/DDBJ whole genome shotgun (WGS) entry which is preliminary data.</text>
</comment>
<evidence type="ECO:0008006" key="6">
    <source>
        <dbReference type="Google" id="ProtNLM"/>
    </source>
</evidence>
<feature type="region of interest" description="Disordered" evidence="1">
    <location>
        <begin position="557"/>
        <end position="598"/>
    </location>
</feature>
<accession>A0A3E0WGN0</accession>
<dbReference type="Proteomes" id="UP000257080">
    <property type="component" value="Unassembled WGS sequence"/>
</dbReference>
<dbReference type="InterPro" id="IPR011659">
    <property type="entry name" value="WD40"/>
</dbReference>
<evidence type="ECO:0000256" key="2">
    <source>
        <dbReference type="SAM" id="Phobius"/>
    </source>
</evidence>
<dbReference type="RefSeq" id="WP_116417220.1">
    <property type="nucleotide sequence ID" value="NZ_NBXC01000002.1"/>
</dbReference>
<feature type="region of interest" description="Disordered" evidence="1">
    <location>
        <begin position="457"/>
        <end position="515"/>
    </location>
</feature>
<dbReference type="AlphaFoldDB" id="A0A3E0WGN0"/>
<feature type="compositionally biased region" description="Low complexity" evidence="1">
    <location>
        <begin position="457"/>
        <end position="475"/>
    </location>
</feature>
<feature type="compositionally biased region" description="Gly residues" evidence="1">
    <location>
        <begin position="484"/>
        <end position="512"/>
    </location>
</feature>
<feature type="signal peptide" evidence="3">
    <location>
        <begin position="1"/>
        <end position="35"/>
    </location>
</feature>
<evidence type="ECO:0000256" key="3">
    <source>
        <dbReference type="SAM" id="SignalP"/>
    </source>
</evidence>
<keyword evidence="2" id="KW-0472">Membrane</keyword>
<keyword evidence="2" id="KW-0812">Transmembrane</keyword>
<evidence type="ECO:0000313" key="4">
    <source>
        <dbReference type="EMBL" id="RFA29707.1"/>
    </source>
</evidence>
<dbReference type="Gene3D" id="2.120.10.30">
    <property type="entry name" value="TolB, C-terminal domain"/>
    <property type="match status" value="2"/>
</dbReference>
<dbReference type="EMBL" id="NBXE01000002">
    <property type="protein sequence ID" value="RFA29707.1"/>
    <property type="molecule type" value="Genomic_DNA"/>
</dbReference>
<sequence>MPHLALPRPRSAVALGVAALALGAAGLLASGSAFAALPAPDTTAMVSVTPLVPSTAGNNISNEVSVSGDGRFVAFTSLADNLVGIGSHDKSQVYKRDLLTGTTTLVSAALIGVDSGTDDSTDPSISADGRYVSFTSMALNLGPSDDPRNVHNQIFVRDTLLGTTRELSLIPGGLTGGDDDSTSSSISADGSKVAFQSAATDLLVGVTTTDTQVYLAPNVADPVIQAVSLRDGASLRLPDDDSLQPAISGDGNTVAFVSAASNLAAVPGNGSTQVYTRTLSTSTTKLLSFTSTDKTMAAHNISAGPSVSFDGSRVAYQSKAADLIPESAGIATQVIVFDRSLDANSLVSFNRANTGAGTGISGQPSISADGNAVAFASLSDLTAVPGGGLSQVYRRDLRTKTTTIVSVQAGTALAAGTRDSLAPALSGDGNFVGFTSSAPSLTDIATRPIQTQTYLRAAGAAAPPTAPATPTATTTPAPPATGTPGTGGSTGSGQGGSGSGGSGSGGAGGSGSGHLASTGMSQAPIMAAGVSAAVLALVGGSILFGARAARRRRLALGSAGGSGSVGGADAAGVAESIGDSGPTPSPRSTEHPTTGADE</sequence>
<proteinExistence type="predicted"/>
<name>A0A3E0WGN0_9MICO</name>
<keyword evidence="3" id="KW-0732">Signal</keyword>
<reference evidence="4 5" key="1">
    <citation type="submission" date="2017-04" db="EMBL/GenBank/DDBJ databases">
        <title>Comparative genome analysis of Subtercola boreus.</title>
        <authorList>
            <person name="Cho Y.-J."/>
            <person name="Cho A."/>
            <person name="Kim O.-S."/>
            <person name="Lee J.-I."/>
        </authorList>
    </citation>
    <scope>NUCLEOTIDE SEQUENCE [LARGE SCALE GENOMIC DNA]</scope>
    <source>
        <strain evidence="4 5">P28004</strain>
    </source>
</reference>
<feature type="chain" id="PRO_5017536081" description="Gram-positive cocci surface proteins LPxTG domain-containing protein" evidence="3">
    <location>
        <begin position="36"/>
        <end position="598"/>
    </location>
</feature>
<dbReference type="SUPFAM" id="SSF82171">
    <property type="entry name" value="DPP6 N-terminal domain-like"/>
    <property type="match status" value="1"/>
</dbReference>
<evidence type="ECO:0000313" key="5">
    <source>
        <dbReference type="Proteomes" id="UP000257080"/>
    </source>
</evidence>
<feature type="transmembrane region" description="Helical" evidence="2">
    <location>
        <begin position="525"/>
        <end position="546"/>
    </location>
</feature>
<gene>
    <name evidence="4" type="ORF">B7R25_01700</name>
</gene>
<evidence type="ECO:0000256" key="1">
    <source>
        <dbReference type="SAM" id="MobiDB-lite"/>
    </source>
</evidence>